<dbReference type="PROSITE" id="PS00041">
    <property type="entry name" value="HTH_ARAC_FAMILY_1"/>
    <property type="match status" value="1"/>
</dbReference>
<protein>
    <submittedName>
        <fullName evidence="6">AraC family transcriptional regulator</fullName>
    </submittedName>
</protein>
<keyword evidence="7" id="KW-1185">Reference proteome</keyword>
<evidence type="ECO:0000256" key="1">
    <source>
        <dbReference type="ARBA" id="ARBA00023015"/>
    </source>
</evidence>
<dbReference type="Gene3D" id="1.10.10.60">
    <property type="entry name" value="Homeodomain-like"/>
    <property type="match status" value="2"/>
</dbReference>
<dbReference type="Pfam" id="PF02311">
    <property type="entry name" value="AraC_binding"/>
    <property type="match status" value="1"/>
</dbReference>
<dbReference type="InterPro" id="IPR003313">
    <property type="entry name" value="AraC-bd"/>
</dbReference>
<dbReference type="EMBL" id="JBBPCC010000005">
    <property type="protein sequence ID" value="MEK8128191.1"/>
    <property type="molecule type" value="Genomic_DNA"/>
</dbReference>
<dbReference type="InterPro" id="IPR037923">
    <property type="entry name" value="HTH-like"/>
</dbReference>
<feature type="domain" description="HTH araC/xylS-type" evidence="5">
    <location>
        <begin position="193"/>
        <end position="291"/>
    </location>
</feature>
<dbReference type="InterPro" id="IPR050204">
    <property type="entry name" value="AraC_XylS_family_regulators"/>
</dbReference>
<comment type="caution">
    <text evidence="6">The sequence shown here is derived from an EMBL/GenBank/DDBJ whole genome shotgun (WGS) entry which is preliminary data.</text>
</comment>
<evidence type="ECO:0000256" key="2">
    <source>
        <dbReference type="ARBA" id="ARBA00023125"/>
    </source>
</evidence>
<evidence type="ECO:0000256" key="3">
    <source>
        <dbReference type="ARBA" id="ARBA00023159"/>
    </source>
</evidence>
<dbReference type="InterPro" id="IPR014710">
    <property type="entry name" value="RmlC-like_jellyroll"/>
</dbReference>
<dbReference type="RefSeq" id="WP_341415261.1">
    <property type="nucleotide sequence ID" value="NZ_JBBPCC010000005.1"/>
</dbReference>
<dbReference type="InterPro" id="IPR018062">
    <property type="entry name" value="HTH_AraC-typ_CS"/>
</dbReference>
<dbReference type="InterPro" id="IPR020449">
    <property type="entry name" value="Tscrpt_reg_AraC-type_HTH"/>
</dbReference>
<dbReference type="SUPFAM" id="SSF51215">
    <property type="entry name" value="Regulatory protein AraC"/>
    <property type="match status" value="1"/>
</dbReference>
<evidence type="ECO:0000259" key="5">
    <source>
        <dbReference type="PROSITE" id="PS01124"/>
    </source>
</evidence>
<dbReference type="PRINTS" id="PR00032">
    <property type="entry name" value="HTHARAC"/>
</dbReference>
<dbReference type="PROSITE" id="PS01124">
    <property type="entry name" value="HTH_ARAC_FAMILY_2"/>
    <property type="match status" value="1"/>
</dbReference>
<dbReference type="Gene3D" id="2.60.120.10">
    <property type="entry name" value="Jelly Rolls"/>
    <property type="match status" value="1"/>
</dbReference>
<organism evidence="6 7">
    <name type="scientific">Paenibacillus filicis</name>
    <dbReference type="NCBI Taxonomy" id="669464"/>
    <lineage>
        <taxon>Bacteria</taxon>
        <taxon>Bacillati</taxon>
        <taxon>Bacillota</taxon>
        <taxon>Bacilli</taxon>
        <taxon>Bacillales</taxon>
        <taxon>Paenibacillaceae</taxon>
        <taxon>Paenibacillus</taxon>
    </lineage>
</organism>
<evidence type="ECO:0000313" key="7">
    <source>
        <dbReference type="Proteomes" id="UP001469365"/>
    </source>
</evidence>
<dbReference type="InterPro" id="IPR009057">
    <property type="entry name" value="Homeodomain-like_sf"/>
</dbReference>
<name>A0ABU9DIX0_9BACL</name>
<dbReference type="Pfam" id="PF12833">
    <property type="entry name" value="HTH_18"/>
    <property type="match status" value="1"/>
</dbReference>
<dbReference type="InterPro" id="IPR018060">
    <property type="entry name" value="HTH_AraC"/>
</dbReference>
<evidence type="ECO:0000313" key="6">
    <source>
        <dbReference type="EMBL" id="MEK8128191.1"/>
    </source>
</evidence>
<sequence length="298" mass="33757">MELEPPSAWVDEWTNRFLSAFPVNCSFRTGVLDQRQFHSHSGFELYVCVRGSGSYIAGDRVYDLSPGALIVVRPKALHISRPDPDLPFHRFVLAVEDSYMHELQASDEALSAWMRPWLPEPGQDSLYSRLGAQQLLAVQETLSQLEQELARREAGYPLAVKSLVLRLFAELNRNRAEPLQTSADAEAHKQLIERILSFLMEHYQEPLTAERLCRYFNLSRSYLFLLFKRHTGATINEFVVTYRLSKAKELLQTTALPIIEVAAASGFNDISHFCHTFKRVAGLTPSQYRAVHGSCSAG</sequence>
<evidence type="ECO:0000256" key="4">
    <source>
        <dbReference type="ARBA" id="ARBA00023163"/>
    </source>
</evidence>
<keyword evidence="1" id="KW-0805">Transcription regulation</keyword>
<accession>A0ABU9DIX0</accession>
<keyword evidence="2" id="KW-0238">DNA-binding</keyword>
<dbReference type="Proteomes" id="UP001469365">
    <property type="component" value="Unassembled WGS sequence"/>
</dbReference>
<dbReference type="SUPFAM" id="SSF46689">
    <property type="entry name" value="Homeodomain-like"/>
    <property type="match status" value="2"/>
</dbReference>
<keyword evidence="3" id="KW-0010">Activator</keyword>
<proteinExistence type="predicted"/>
<dbReference type="PANTHER" id="PTHR46796">
    <property type="entry name" value="HTH-TYPE TRANSCRIPTIONAL ACTIVATOR RHAS-RELATED"/>
    <property type="match status" value="1"/>
</dbReference>
<keyword evidence="4" id="KW-0804">Transcription</keyword>
<gene>
    <name evidence="6" type="ORF">WMW72_09775</name>
</gene>
<dbReference type="SMART" id="SM00342">
    <property type="entry name" value="HTH_ARAC"/>
    <property type="match status" value="1"/>
</dbReference>
<reference evidence="6 7" key="1">
    <citation type="submission" date="2024-04" db="EMBL/GenBank/DDBJ databases">
        <title>draft genome sequnece of Paenibacillus filicis.</title>
        <authorList>
            <person name="Kim D.-U."/>
        </authorList>
    </citation>
    <scope>NUCLEOTIDE SEQUENCE [LARGE SCALE GENOMIC DNA]</scope>
    <source>
        <strain evidence="6 7">KACC14197</strain>
    </source>
</reference>